<dbReference type="InterPro" id="IPR012942">
    <property type="entry name" value="SRR1-like"/>
</dbReference>
<comment type="caution">
    <text evidence="2">The sequence shown here is derived from an EMBL/GenBank/DDBJ whole genome shotgun (WGS) entry which is preliminary data.</text>
</comment>
<protein>
    <recommendedName>
        <fullName evidence="1">SRR1-like domain-containing protein</fullName>
    </recommendedName>
</protein>
<evidence type="ECO:0000313" key="2">
    <source>
        <dbReference type="EMBL" id="KAH7115798.1"/>
    </source>
</evidence>
<organism evidence="2 3">
    <name type="scientific">Dendryphion nanum</name>
    <dbReference type="NCBI Taxonomy" id="256645"/>
    <lineage>
        <taxon>Eukaryota</taxon>
        <taxon>Fungi</taxon>
        <taxon>Dikarya</taxon>
        <taxon>Ascomycota</taxon>
        <taxon>Pezizomycotina</taxon>
        <taxon>Dothideomycetes</taxon>
        <taxon>Pleosporomycetidae</taxon>
        <taxon>Pleosporales</taxon>
        <taxon>Torulaceae</taxon>
        <taxon>Dendryphion</taxon>
    </lineage>
</organism>
<sequence>MDPTTEQQPIQKSGVRQLERNEVKADNEWTVITHKSTKSSRRRKHVSANLLAHARPTEIVQGLNATKLVQDFNMILTKWRTSKCAVSMQQMLESQAWHVEGAVCIGIGSFSLDWENRHRALWQLALFVDITNWISIGVKGKSVAIYAQDPIFTPLDIEFLSMLEHPIQTLDSTIHQHITPHTFVFAPFVDWALLLPVFLDDTDPLLYIGNEVLADYRAFAVDSSKERKCADIGKRFLEKRETHKVPDFEMHGSALQGLVVHWKTDGDNSTCAKVENLSIGFAQLVMHGE</sequence>
<proteinExistence type="predicted"/>
<dbReference type="Pfam" id="PF07985">
    <property type="entry name" value="SRR1"/>
    <property type="match status" value="1"/>
</dbReference>
<reference evidence="2" key="1">
    <citation type="journal article" date="2021" name="Nat. Commun.">
        <title>Genetic determinants of endophytism in the Arabidopsis root mycobiome.</title>
        <authorList>
            <person name="Mesny F."/>
            <person name="Miyauchi S."/>
            <person name="Thiergart T."/>
            <person name="Pickel B."/>
            <person name="Atanasova L."/>
            <person name="Karlsson M."/>
            <person name="Huettel B."/>
            <person name="Barry K.W."/>
            <person name="Haridas S."/>
            <person name="Chen C."/>
            <person name="Bauer D."/>
            <person name="Andreopoulos W."/>
            <person name="Pangilinan J."/>
            <person name="LaButti K."/>
            <person name="Riley R."/>
            <person name="Lipzen A."/>
            <person name="Clum A."/>
            <person name="Drula E."/>
            <person name="Henrissat B."/>
            <person name="Kohler A."/>
            <person name="Grigoriev I.V."/>
            <person name="Martin F.M."/>
            <person name="Hacquard S."/>
        </authorList>
    </citation>
    <scope>NUCLEOTIDE SEQUENCE</scope>
    <source>
        <strain evidence="2">MPI-CAGE-CH-0243</strain>
    </source>
</reference>
<dbReference type="EMBL" id="JAGMWT010000015">
    <property type="protein sequence ID" value="KAH7115798.1"/>
    <property type="molecule type" value="Genomic_DNA"/>
</dbReference>
<dbReference type="Proteomes" id="UP000700596">
    <property type="component" value="Unassembled WGS sequence"/>
</dbReference>
<name>A0A9P9DAP8_9PLEO</name>
<gene>
    <name evidence="2" type="ORF">B0J11DRAFT_538473</name>
</gene>
<dbReference type="AlphaFoldDB" id="A0A9P9DAP8"/>
<dbReference type="PANTHER" id="PTHR42080">
    <property type="entry name" value="SRR1 DOMAIN-CONTAINING PROTEIN"/>
    <property type="match status" value="1"/>
</dbReference>
<feature type="domain" description="SRR1-like" evidence="1">
    <location>
        <begin position="90"/>
        <end position="262"/>
    </location>
</feature>
<accession>A0A9P9DAP8</accession>
<dbReference type="OrthoDB" id="5318346at2759"/>
<dbReference type="PANTHER" id="PTHR42080:SF1">
    <property type="entry name" value="SRR1-LIKE DOMAIN-CONTAINING PROTEIN"/>
    <property type="match status" value="1"/>
</dbReference>
<evidence type="ECO:0000259" key="1">
    <source>
        <dbReference type="Pfam" id="PF07985"/>
    </source>
</evidence>
<evidence type="ECO:0000313" key="3">
    <source>
        <dbReference type="Proteomes" id="UP000700596"/>
    </source>
</evidence>
<keyword evidence="3" id="KW-1185">Reference proteome</keyword>